<dbReference type="EMBL" id="CP040710">
    <property type="protein sequence ID" value="QCX01153.1"/>
    <property type="molecule type" value="Genomic_DNA"/>
</dbReference>
<keyword evidence="1" id="KW-1133">Transmembrane helix</keyword>
<protein>
    <submittedName>
        <fullName evidence="2">Uncharacterized protein</fullName>
    </submittedName>
</protein>
<evidence type="ECO:0000256" key="1">
    <source>
        <dbReference type="SAM" id="Phobius"/>
    </source>
</evidence>
<keyword evidence="3" id="KW-1185">Reference proteome</keyword>
<organism evidence="2 3">
    <name type="scientific">Aggregatimonas sangjinii</name>
    <dbReference type="NCBI Taxonomy" id="2583587"/>
    <lineage>
        <taxon>Bacteria</taxon>
        <taxon>Pseudomonadati</taxon>
        <taxon>Bacteroidota</taxon>
        <taxon>Flavobacteriia</taxon>
        <taxon>Flavobacteriales</taxon>
        <taxon>Flavobacteriaceae</taxon>
        <taxon>Aggregatimonas</taxon>
    </lineage>
</organism>
<evidence type="ECO:0000313" key="2">
    <source>
        <dbReference type="EMBL" id="QCX01153.1"/>
    </source>
</evidence>
<feature type="transmembrane region" description="Helical" evidence="1">
    <location>
        <begin position="20"/>
        <end position="37"/>
    </location>
</feature>
<feature type="transmembrane region" description="Helical" evidence="1">
    <location>
        <begin position="204"/>
        <end position="226"/>
    </location>
</feature>
<dbReference type="OrthoDB" id="7064375at2"/>
<name>A0A5B7SVI2_9FLAO</name>
<proteinExistence type="predicted"/>
<evidence type="ECO:0000313" key="3">
    <source>
        <dbReference type="Proteomes" id="UP000310017"/>
    </source>
</evidence>
<accession>A0A5B7SVI2</accession>
<dbReference type="KEGG" id="asag:FGM00_13915"/>
<feature type="transmembrane region" description="Helical" evidence="1">
    <location>
        <begin position="57"/>
        <end position="79"/>
    </location>
</feature>
<gene>
    <name evidence="2" type="ORF">FGM00_13915</name>
</gene>
<dbReference type="AlphaFoldDB" id="A0A5B7SVI2"/>
<keyword evidence="1" id="KW-0472">Membrane</keyword>
<keyword evidence="1" id="KW-0812">Transmembrane</keyword>
<dbReference type="Proteomes" id="UP000310017">
    <property type="component" value="Chromosome"/>
</dbReference>
<reference evidence="2 3" key="1">
    <citation type="submission" date="2019-05" db="EMBL/GenBank/DDBJ databases">
        <title>Genome sequencing of F202Z8.</title>
        <authorList>
            <person name="Kwon Y.M."/>
        </authorList>
    </citation>
    <scope>NUCLEOTIDE SEQUENCE [LARGE SCALE GENOMIC DNA]</scope>
    <source>
        <strain evidence="2 3">F202Z8</strain>
    </source>
</reference>
<sequence>MISWKSISIFGNSQLINRSYIYLFIVPIFAKLLSKLQSPLKFKIEGKIYELVLELPFSWTMFFASAFLFTIASILYYYAAPSIIKENKSFGTFLIDRKDIPHISNYAEGMGITRKWFVGIGMGEHEDFSPLVLFENLKHQSDELKEETVIDIEEIKKISNQKKLKVYKEVHRKRPPNEEKEEFMQSKFWSVYDYANSSKKTSRIICASLYGLGFAFILVVILQGAWTVLQMW</sequence>
<dbReference type="RefSeq" id="WP_138853492.1">
    <property type="nucleotide sequence ID" value="NZ_CP040710.1"/>
</dbReference>